<proteinExistence type="predicted"/>
<reference evidence="2" key="1">
    <citation type="journal article" date="2012" name="Nat. Genet.">
        <title>Lifestyle transitions in plant pathogenic Colletotrichum fungi deciphered by genome and transcriptome analyses.</title>
        <authorList>
            <person name="O'Connell R.J."/>
            <person name="Thon M.R."/>
            <person name="Hacquard S."/>
            <person name="Amyotte S.G."/>
            <person name="Kleemann J."/>
            <person name="Torres M.F."/>
            <person name="Damm U."/>
            <person name="Buiate E.A."/>
            <person name="Epstein L."/>
            <person name="Alkan N."/>
            <person name="Altmueller J."/>
            <person name="Alvarado-Balderrama L."/>
            <person name="Bauser C.A."/>
            <person name="Becker C."/>
            <person name="Birren B.W."/>
            <person name="Chen Z."/>
            <person name="Choi J."/>
            <person name="Crouch J.A."/>
            <person name="Duvick J.P."/>
            <person name="Farman M.A."/>
            <person name="Gan P."/>
            <person name="Heiman D."/>
            <person name="Henrissat B."/>
            <person name="Howard R.J."/>
            <person name="Kabbage M."/>
            <person name="Koch C."/>
            <person name="Kracher B."/>
            <person name="Kubo Y."/>
            <person name="Law A.D."/>
            <person name="Lebrun M.-H."/>
            <person name="Lee Y.-H."/>
            <person name="Miyara I."/>
            <person name="Moore N."/>
            <person name="Neumann U."/>
            <person name="Nordstroem K."/>
            <person name="Panaccione D.G."/>
            <person name="Panstruga R."/>
            <person name="Place M."/>
            <person name="Proctor R.H."/>
            <person name="Prusky D."/>
            <person name="Rech G."/>
            <person name="Reinhardt R."/>
            <person name="Rollins J.A."/>
            <person name="Rounsley S."/>
            <person name="Schardl C.L."/>
            <person name="Schwartz D.C."/>
            <person name="Shenoy N."/>
            <person name="Shirasu K."/>
            <person name="Sikhakolli U.R."/>
            <person name="Stueber K."/>
            <person name="Sukno S.A."/>
            <person name="Sweigard J.A."/>
            <person name="Takano Y."/>
            <person name="Takahara H."/>
            <person name="Trail F."/>
            <person name="van der Does H.C."/>
            <person name="Voll L.M."/>
            <person name="Will I."/>
            <person name="Young S."/>
            <person name="Zeng Q."/>
            <person name="Zhang J."/>
            <person name="Zhou S."/>
            <person name="Dickman M.B."/>
            <person name="Schulze-Lefert P."/>
            <person name="Ver Loren van Themaat E."/>
            <person name="Ma L.-J."/>
            <person name="Vaillancourt L.J."/>
        </authorList>
    </citation>
    <scope>NUCLEOTIDE SEQUENCE [LARGE SCALE GENOMIC DNA]</scope>
    <source>
        <strain evidence="2">M1.001 / M2 / FGSC 10212</strain>
    </source>
</reference>
<accession>E3QE59</accession>
<name>E3QE59_COLGM</name>
<evidence type="ECO:0000313" key="2">
    <source>
        <dbReference type="Proteomes" id="UP000008782"/>
    </source>
</evidence>
<dbReference type="GeneID" id="24409656"/>
<dbReference type="EMBL" id="GG697343">
    <property type="protein sequence ID" value="EFQ29147.1"/>
    <property type="molecule type" value="Genomic_DNA"/>
</dbReference>
<evidence type="ECO:0000313" key="1">
    <source>
        <dbReference type="EMBL" id="EFQ29147.1"/>
    </source>
</evidence>
<organism evidence="2">
    <name type="scientific">Colletotrichum graminicola (strain M1.001 / M2 / FGSC 10212)</name>
    <name type="common">Maize anthracnose fungus</name>
    <name type="synonym">Glomerella graminicola</name>
    <dbReference type="NCBI Taxonomy" id="645133"/>
    <lineage>
        <taxon>Eukaryota</taxon>
        <taxon>Fungi</taxon>
        <taxon>Dikarya</taxon>
        <taxon>Ascomycota</taxon>
        <taxon>Pezizomycotina</taxon>
        <taxon>Sordariomycetes</taxon>
        <taxon>Hypocreomycetidae</taxon>
        <taxon>Glomerellales</taxon>
        <taxon>Glomerellaceae</taxon>
        <taxon>Colletotrichum</taxon>
        <taxon>Colletotrichum graminicola species complex</taxon>
    </lineage>
</organism>
<dbReference type="AlphaFoldDB" id="E3QE59"/>
<dbReference type="RefSeq" id="XP_008093167.1">
    <property type="nucleotide sequence ID" value="XM_008094976.1"/>
</dbReference>
<sequence length="63" mass="6621">MPVAGAGSDLNTPPAASIDGLLSLRAGRWCFVIDLRAKGSIRANGKWYRGRRKGHSGLAEAGI</sequence>
<dbReference type="Proteomes" id="UP000008782">
    <property type="component" value="Unassembled WGS sequence"/>
</dbReference>
<keyword evidence="2" id="KW-1185">Reference proteome</keyword>
<gene>
    <name evidence="1" type="ORF">GLRG_04291</name>
</gene>
<protein>
    <submittedName>
        <fullName evidence="1">Uncharacterized protein</fullName>
    </submittedName>
</protein>
<dbReference type="VEuPathDB" id="FungiDB:GLRG_04291"/>
<dbReference type="HOGENOM" id="CLU_2885644_0_0_1"/>